<protein>
    <submittedName>
        <fullName evidence="1">GNAT family N-acetyltransferase</fullName>
    </submittedName>
</protein>
<evidence type="ECO:0000313" key="2">
    <source>
        <dbReference type="Proteomes" id="UP001432251"/>
    </source>
</evidence>
<dbReference type="Proteomes" id="UP001432251">
    <property type="component" value="Chromosome"/>
</dbReference>
<organism evidence="1 2">
    <name type="scientific">Streptomyces citrinus</name>
    <dbReference type="NCBI Taxonomy" id="3118173"/>
    <lineage>
        <taxon>Bacteria</taxon>
        <taxon>Bacillati</taxon>
        <taxon>Actinomycetota</taxon>
        <taxon>Actinomycetes</taxon>
        <taxon>Kitasatosporales</taxon>
        <taxon>Streptomycetaceae</taxon>
        <taxon>Streptomyces</taxon>
    </lineage>
</organism>
<accession>A0ACD5ADB3</accession>
<proteinExistence type="predicted"/>
<name>A0ACD5ADB3_9ACTN</name>
<dbReference type="EMBL" id="CP146022">
    <property type="protein sequence ID" value="WWQ65114.1"/>
    <property type="molecule type" value="Genomic_DNA"/>
</dbReference>
<gene>
    <name evidence="1" type="ORF">V2W30_18420</name>
</gene>
<sequence length="194" mass="20903">MTTQPAVPLRLRPSRPDDAERVALLHADSWRRHYRGAYADAFLDGDVVTDRRRVWRERLAGAAAGGGVTVLAEDGAGFAGFVHVVLDADARWGSLVDNLHVTHDRRRTGVGAALLTRAAEIVTEHANGSGPAPLYLWVQEQNTAARHFYAAMGGTTVETAPIAPPGGVPEWLNGSPRKLRVAWESATSLGRKPS</sequence>
<evidence type="ECO:0000313" key="1">
    <source>
        <dbReference type="EMBL" id="WWQ65114.1"/>
    </source>
</evidence>
<keyword evidence="2" id="KW-1185">Reference proteome</keyword>
<reference evidence="1" key="1">
    <citation type="journal article" date="2025" name="Int. J. Syst. Evol. Microbiol.">
        <title>Streptomyces citrinus sp. nov., with yellow diffusible pigment.</title>
        <authorList>
            <person name="He Y."/>
            <person name="Yang E."/>
            <person name="Xu J."/>
            <person name="Sun Y."/>
            <person name="Sun L."/>
        </authorList>
    </citation>
    <scope>NUCLEOTIDE SEQUENCE</scope>
    <source>
        <strain evidence="1">Q6</strain>
    </source>
</reference>